<evidence type="ECO:0000256" key="5">
    <source>
        <dbReference type="ARBA" id="ARBA00023125"/>
    </source>
</evidence>
<evidence type="ECO:0000256" key="2">
    <source>
        <dbReference type="ARBA" id="ARBA00022491"/>
    </source>
</evidence>
<dbReference type="InterPro" id="IPR043135">
    <property type="entry name" value="Fur_C"/>
</dbReference>
<evidence type="ECO:0000313" key="10">
    <source>
        <dbReference type="Proteomes" id="UP000245288"/>
    </source>
</evidence>
<feature type="binding site" evidence="7">
    <location>
        <position position="80"/>
    </location>
    <ligand>
        <name>Zn(2+)</name>
        <dbReference type="ChEBI" id="CHEBI:29105"/>
    </ligand>
</feature>
<dbReference type="EMBL" id="JRFU01000102">
    <property type="protein sequence ID" value="PWE86543.1"/>
    <property type="molecule type" value="Genomic_DNA"/>
</dbReference>
<dbReference type="PANTHER" id="PTHR33202">
    <property type="entry name" value="ZINC UPTAKE REGULATION PROTEIN"/>
    <property type="match status" value="1"/>
</dbReference>
<keyword evidence="8" id="KW-0408">Iron</keyword>
<feature type="binding site" evidence="7">
    <location>
        <position position="83"/>
    </location>
    <ligand>
        <name>Zn(2+)</name>
        <dbReference type="ChEBI" id="CHEBI:29105"/>
    </ligand>
</feature>
<comment type="cofactor">
    <cofactor evidence="8">
        <name>Mn(2+)</name>
        <dbReference type="ChEBI" id="CHEBI:29035"/>
    </cofactor>
    <cofactor evidence="8">
        <name>Fe(2+)</name>
        <dbReference type="ChEBI" id="CHEBI:29033"/>
    </cofactor>
    <text evidence="8">Binds 1 Mn(2+) or Fe(2+) ion per subunit.</text>
</comment>
<dbReference type="InterPro" id="IPR036390">
    <property type="entry name" value="WH_DNA-bd_sf"/>
</dbReference>
<dbReference type="GO" id="GO:1900376">
    <property type="term" value="P:regulation of secondary metabolite biosynthetic process"/>
    <property type="evidence" value="ECO:0007669"/>
    <property type="project" value="TreeGrafter"/>
</dbReference>
<dbReference type="RefSeq" id="WP_109215780.1">
    <property type="nucleotide sequence ID" value="NZ_JAQDGV010000012.1"/>
</dbReference>
<keyword evidence="5" id="KW-0238">DNA-binding</keyword>
<evidence type="ECO:0000256" key="7">
    <source>
        <dbReference type="PIRSR" id="PIRSR602481-1"/>
    </source>
</evidence>
<organism evidence="9 10">
    <name type="scientific">Eubacterium ramulus</name>
    <dbReference type="NCBI Taxonomy" id="39490"/>
    <lineage>
        <taxon>Bacteria</taxon>
        <taxon>Bacillati</taxon>
        <taxon>Bacillota</taxon>
        <taxon>Clostridia</taxon>
        <taxon>Eubacteriales</taxon>
        <taxon>Eubacteriaceae</taxon>
        <taxon>Eubacterium</taxon>
    </lineage>
</organism>
<dbReference type="CDD" id="cd07153">
    <property type="entry name" value="Fur_like"/>
    <property type="match status" value="1"/>
</dbReference>
<dbReference type="GO" id="GO:0000976">
    <property type="term" value="F:transcription cis-regulatory region binding"/>
    <property type="evidence" value="ECO:0007669"/>
    <property type="project" value="TreeGrafter"/>
</dbReference>
<dbReference type="PANTHER" id="PTHR33202:SF7">
    <property type="entry name" value="FERRIC UPTAKE REGULATION PROTEIN"/>
    <property type="match status" value="1"/>
</dbReference>
<dbReference type="SUPFAM" id="SSF46785">
    <property type="entry name" value="Winged helix' DNA-binding domain"/>
    <property type="match status" value="1"/>
</dbReference>
<dbReference type="GO" id="GO:0045892">
    <property type="term" value="P:negative regulation of DNA-templated transcription"/>
    <property type="evidence" value="ECO:0007669"/>
    <property type="project" value="TreeGrafter"/>
</dbReference>
<keyword evidence="2" id="KW-0678">Repressor</keyword>
<dbReference type="GO" id="GO:0003700">
    <property type="term" value="F:DNA-binding transcription factor activity"/>
    <property type="evidence" value="ECO:0007669"/>
    <property type="project" value="InterPro"/>
</dbReference>
<comment type="caution">
    <text evidence="9">The sequence shown here is derived from an EMBL/GenBank/DDBJ whole genome shotgun (WGS) entry which is preliminary data.</text>
</comment>
<evidence type="ECO:0000256" key="3">
    <source>
        <dbReference type="ARBA" id="ARBA00022833"/>
    </source>
</evidence>
<keyword evidence="6" id="KW-0804">Transcription</keyword>
<keyword evidence="10" id="KW-1185">Reference proteome</keyword>
<gene>
    <name evidence="9" type="ORF">LG34_09365</name>
</gene>
<proteinExistence type="inferred from homology"/>
<sequence length="131" mass="14995">MLKHSKQRDAIEQFLATRYDHPTAETVYMNLREEYPKLSLATVYRNLSLLAELGNIQKIPTGNGPDRFDGRPEPHNHFLCDECGSMIDLQMNSIDHVDEIAAQTFDGVIKGHSILFYGICLECLKKEKEQK</sequence>
<feature type="binding site" evidence="7">
    <location>
        <position position="120"/>
    </location>
    <ligand>
        <name>Zn(2+)</name>
        <dbReference type="ChEBI" id="CHEBI:29105"/>
    </ligand>
</feature>
<evidence type="ECO:0000256" key="8">
    <source>
        <dbReference type="PIRSR" id="PIRSR602481-2"/>
    </source>
</evidence>
<feature type="binding site" evidence="7">
    <location>
        <position position="123"/>
    </location>
    <ligand>
        <name>Zn(2+)</name>
        <dbReference type="ChEBI" id="CHEBI:29105"/>
    </ligand>
</feature>
<keyword evidence="4" id="KW-0805">Transcription regulation</keyword>
<dbReference type="InterPro" id="IPR002481">
    <property type="entry name" value="FUR"/>
</dbReference>
<dbReference type="AlphaFoldDB" id="A0A2V1JT31"/>
<evidence type="ECO:0000256" key="1">
    <source>
        <dbReference type="ARBA" id="ARBA00007957"/>
    </source>
</evidence>
<comment type="similarity">
    <text evidence="1">Belongs to the Fur family.</text>
</comment>
<feature type="binding site" evidence="8">
    <location>
        <position position="112"/>
    </location>
    <ligand>
        <name>Fe cation</name>
        <dbReference type="ChEBI" id="CHEBI:24875"/>
    </ligand>
</feature>
<comment type="cofactor">
    <cofactor evidence="7">
        <name>Zn(2+)</name>
        <dbReference type="ChEBI" id="CHEBI:29105"/>
    </cofactor>
    <text evidence="7">Binds 1 zinc ion per subunit.</text>
</comment>
<evidence type="ECO:0000313" key="9">
    <source>
        <dbReference type="EMBL" id="PWE86543.1"/>
    </source>
</evidence>
<dbReference type="Proteomes" id="UP000245288">
    <property type="component" value="Unassembled WGS sequence"/>
</dbReference>
<keyword evidence="3 7" id="KW-0862">Zinc</keyword>
<dbReference type="Gene3D" id="1.10.10.10">
    <property type="entry name" value="Winged helix-like DNA-binding domain superfamily/Winged helix DNA-binding domain"/>
    <property type="match status" value="1"/>
</dbReference>
<reference evidence="9 10" key="1">
    <citation type="submission" date="2014-09" db="EMBL/GenBank/DDBJ databases">
        <title>Butyrate-producing bacteria isolated from human gut.</title>
        <authorList>
            <person name="Zhang Q."/>
            <person name="Zhao L."/>
        </authorList>
    </citation>
    <scope>NUCLEOTIDE SEQUENCE [LARGE SCALE GENOMIC DNA]</scope>
    <source>
        <strain evidence="9 10">21</strain>
    </source>
</reference>
<evidence type="ECO:0000256" key="4">
    <source>
        <dbReference type="ARBA" id="ARBA00023015"/>
    </source>
</evidence>
<dbReference type="Pfam" id="PF01475">
    <property type="entry name" value="FUR"/>
    <property type="match status" value="1"/>
</dbReference>
<name>A0A2V1JT31_EUBRA</name>
<dbReference type="Gene3D" id="3.30.1490.190">
    <property type="match status" value="1"/>
</dbReference>
<accession>A0A2V1JT31</accession>
<protein>
    <submittedName>
        <fullName evidence="9">Fur family transcriptional regulator</fullName>
    </submittedName>
</protein>
<evidence type="ECO:0000256" key="6">
    <source>
        <dbReference type="ARBA" id="ARBA00023163"/>
    </source>
</evidence>
<dbReference type="OrthoDB" id="8659436at2"/>
<dbReference type="GO" id="GO:0008270">
    <property type="term" value="F:zinc ion binding"/>
    <property type="evidence" value="ECO:0007669"/>
    <property type="project" value="TreeGrafter"/>
</dbReference>
<dbReference type="InterPro" id="IPR036388">
    <property type="entry name" value="WH-like_DNA-bd_sf"/>
</dbReference>
<keyword evidence="7" id="KW-0479">Metal-binding</keyword>